<dbReference type="InterPro" id="IPR001841">
    <property type="entry name" value="Znf_RING"/>
</dbReference>
<evidence type="ECO:0000256" key="1">
    <source>
        <dbReference type="ARBA" id="ARBA00008649"/>
    </source>
</evidence>
<feature type="compositionally biased region" description="Basic and acidic residues" evidence="9">
    <location>
        <begin position="107"/>
        <end position="122"/>
    </location>
</feature>
<dbReference type="EMBL" id="MU853335">
    <property type="protein sequence ID" value="KAK4115216.1"/>
    <property type="molecule type" value="Genomic_DNA"/>
</dbReference>
<sequence>MTESSRPGAGPAPAINLETELTCSICTDILYHPLTLLDCLHTFCGACLKEWFRFQAARAESAPGPPPPPDAAIFTCPSCRDRVRDTKHDPRVATLLDMFLALNPNKGKSEAEKAEMDSRYTKGESVMPRLKFMDRTEEQRRLDEQERRLLEEVQRMSLREATEAAVARANGGSGGGGRRRRSREGSQVRGPGTRERESSRPRTQSIPVRGADALTVDGESRRRSESRQRGSTGQQSAPEGTSRHVEHQSSLRNLISSSGSTDTRDIEREIEEFARQIQEEGLLDGLDLDNLDLENNDELSRKITEAYRRRHRERLRQDGGRRSNASAHSRRSEVSARPRSRTGEASRPTSRQTVHSRAPSSSSNEERGRYPPSSSALLEVQEPSRRRRTSSASRSATVPVGPTQPEVRLGTRSHTVVSPRTATADSQIGRPSIDAEARSSSSPTIFTASGNRQDPPNFRGLPFSNRAASALGSAHFQRPAELHSDPIGGRRRQDGFTELGRGQASPDLASSLGPGSPKPALPSLSSPRRTRLPRFLEPMVNCATCSKERIEYELHFNCSICHNGEWNICLDCWRRRKGCLHWFGFGQTAWDKWEKQNLGGQPTPPPHMLTANRYLPPKTALEGGDGLRMLTTENPLDRLQSGTFCSRCSAWTNDCYWRCDVCNDGEWGFCNGCVNRGTCCSHPLLALAYRPPPQRSLFPDDHPPLTDPPVSSPSSSSARRSPSQTTTSSSKMSPVGSFHPLTFSPCCEICRFLIPRHDAHYHCYACPSRLVADAQPGEYNLCFGCYSVLVSNGAIAPENGPDGWRRCPQGHRMVVVGYAPDSGSDKLRRKVIREQVGGQRLKFETREGLPRGVQACSWLEGGREVERLVAVDVAVSAATLAQSAEQYTDGFPPDGGTGMRVTAAWGWIPAAGVEDELMFPKGAEISEAEDVNEEWFYGFYMGSQGLFPAPYVRVIMGG</sequence>
<feature type="compositionally biased region" description="Basic and acidic residues" evidence="9">
    <location>
        <begin position="131"/>
        <end position="141"/>
    </location>
</feature>
<evidence type="ECO:0000256" key="4">
    <source>
        <dbReference type="ARBA" id="ARBA00022771"/>
    </source>
</evidence>
<comment type="similarity">
    <text evidence="1">Belongs to the SH3RF family.</text>
</comment>
<feature type="domain" description="SH3" evidence="10">
    <location>
        <begin position="896"/>
        <end position="957"/>
    </location>
</feature>
<keyword evidence="13" id="KW-1185">Reference proteome</keyword>
<dbReference type="GO" id="GO:0005634">
    <property type="term" value="C:nucleus"/>
    <property type="evidence" value="ECO:0007669"/>
    <property type="project" value="TreeGrafter"/>
</dbReference>
<dbReference type="PROSITE" id="PS50089">
    <property type="entry name" value="ZF_RING_2"/>
    <property type="match status" value="1"/>
</dbReference>
<dbReference type="InterPro" id="IPR036028">
    <property type="entry name" value="SH3-like_dom_sf"/>
</dbReference>
<dbReference type="SUPFAM" id="SSF50044">
    <property type="entry name" value="SH3-domain"/>
    <property type="match status" value="1"/>
</dbReference>
<evidence type="ECO:0000313" key="12">
    <source>
        <dbReference type="EMBL" id="KAK4115216.1"/>
    </source>
</evidence>
<feature type="compositionally biased region" description="Polar residues" evidence="9">
    <location>
        <begin position="412"/>
        <end position="426"/>
    </location>
</feature>
<dbReference type="InterPro" id="IPR001452">
    <property type="entry name" value="SH3_domain"/>
</dbReference>
<dbReference type="SMART" id="SM00184">
    <property type="entry name" value="RING"/>
    <property type="match status" value="1"/>
</dbReference>
<dbReference type="InterPro" id="IPR017907">
    <property type="entry name" value="Znf_RING_CS"/>
</dbReference>
<dbReference type="SUPFAM" id="SSF57850">
    <property type="entry name" value="RING/U-box"/>
    <property type="match status" value="1"/>
</dbReference>
<evidence type="ECO:0000256" key="9">
    <source>
        <dbReference type="SAM" id="MobiDB-lite"/>
    </source>
</evidence>
<feature type="compositionally biased region" description="Low complexity" evidence="9">
    <location>
        <begin position="712"/>
        <end position="734"/>
    </location>
</feature>
<feature type="region of interest" description="Disordered" evidence="9">
    <location>
        <begin position="477"/>
        <end position="529"/>
    </location>
</feature>
<dbReference type="PANTHER" id="PTHR16079">
    <property type="entry name" value="UBIQUITIN LIGASE PROTEIN CHFR"/>
    <property type="match status" value="1"/>
</dbReference>
<reference evidence="12" key="2">
    <citation type="submission" date="2023-05" db="EMBL/GenBank/DDBJ databases">
        <authorList>
            <consortium name="Lawrence Berkeley National Laboratory"/>
            <person name="Steindorff A."/>
            <person name="Hensen N."/>
            <person name="Bonometti L."/>
            <person name="Westerberg I."/>
            <person name="Brannstrom I.O."/>
            <person name="Guillou S."/>
            <person name="Cros-Aarteil S."/>
            <person name="Calhoun S."/>
            <person name="Haridas S."/>
            <person name="Kuo A."/>
            <person name="Mondo S."/>
            <person name="Pangilinan J."/>
            <person name="Riley R."/>
            <person name="Labutti K."/>
            <person name="Andreopoulos B."/>
            <person name="Lipzen A."/>
            <person name="Chen C."/>
            <person name="Yanf M."/>
            <person name="Daum C."/>
            <person name="Ng V."/>
            <person name="Clum A."/>
            <person name="Ohm R."/>
            <person name="Martin F."/>
            <person name="Silar P."/>
            <person name="Natvig D."/>
            <person name="Lalanne C."/>
            <person name="Gautier V."/>
            <person name="Ament-Velasquez S.L."/>
            <person name="Kruys A."/>
            <person name="Hutchinson M.I."/>
            <person name="Powell A.J."/>
            <person name="Barry K."/>
            <person name="Miller A.N."/>
            <person name="Grigoriev I.V."/>
            <person name="Debuchy R."/>
            <person name="Gladieux P."/>
            <person name="Thoren M.H."/>
            <person name="Johannesson H."/>
        </authorList>
    </citation>
    <scope>NUCLEOTIDE SEQUENCE</scope>
    <source>
        <strain evidence="12">CBS 508.74</strain>
    </source>
</reference>
<dbReference type="PROSITE" id="PS50002">
    <property type="entry name" value="SH3"/>
    <property type="match status" value="1"/>
</dbReference>
<dbReference type="Gene3D" id="2.30.30.40">
    <property type="entry name" value="SH3 Domains"/>
    <property type="match status" value="1"/>
</dbReference>
<dbReference type="PROSITE" id="PS00518">
    <property type="entry name" value="ZF_RING_1"/>
    <property type="match status" value="1"/>
</dbReference>
<dbReference type="InterPro" id="IPR013083">
    <property type="entry name" value="Znf_RING/FYVE/PHD"/>
</dbReference>
<organism evidence="12 13">
    <name type="scientific">Canariomyces notabilis</name>
    <dbReference type="NCBI Taxonomy" id="2074819"/>
    <lineage>
        <taxon>Eukaryota</taxon>
        <taxon>Fungi</taxon>
        <taxon>Dikarya</taxon>
        <taxon>Ascomycota</taxon>
        <taxon>Pezizomycotina</taxon>
        <taxon>Sordariomycetes</taxon>
        <taxon>Sordariomycetidae</taxon>
        <taxon>Sordariales</taxon>
        <taxon>Chaetomiaceae</taxon>
        <taxon>Canariomyces</taxon>
    </lineage>
</organism>
<dbReference type="InterPro" id="IPR052256">
    <property type="entry name" value="E3_ubiquitin-ligase_CHFR"/>
</dbReference>
<evidence type="ECO:0000256" key="7">
    <source>
        <dbReference type="PROSITE-ProRule" id="PRU00175"/>
    </source>
</evidence>
<gene>
    <name evidence="12" type="ORF">N656DRAFT_726488</name>
</gene>
<keyword evidence="5" id="KW-0862">Zinc</keyword>
<protein>
    <recommendedName>
        <fullName evidence="14">RING-type domain-containing protein</fullName>
    </recommendedName>
</protein>
<dbReference type="RefSeq" id="XP_064672786.1">
    <property type="nucleotide sequence ID" value="XM_064812575.1"/>
</dbReference>
<feature type="region of interest" description="Disordered" evidence="9">
    <location>
        <begin position="280"/>
        <end position="464"/>
    </location>
</feature>
<feature type="compositionally biased region" description="Basic and acidic residues" evidence="9">
    <location>
        <begin position="330"/>
        <end position="344"/>
    </location>
</feature>
<keyword evidence="6" id="KW-0832">Ubl conjugation</keyword>
<evidence type="ECO:0000256" key="5">
    <source>
        <dbReference type="ARBA" id="ARBA00022833"/>
    </source>
</evidence>
<feature type="compositionally biased region" description="Polar residues" evidence="9">
    <location>
        <begin position="347"/>
        <end position="363"/>
    </location>
</feature>
<feature type="compositionally biased region" description="Polar residues" evidence="9">
    <location>
        <begin position="438"/>
        <end position="454"/>
    </location>
</feature>
<feature type="region of interest" description="Disordered" evidence="9">
    <location>
        <begin position="107"/>
        <end position="141"/>
    </location>
</feature>
<evidence type="ECO:0000256" key="3">
    <source>
        <dbReference type="ARBA" id="ARBA00022723"/>
    </source>
</evidence>
<feature type="compositionally biased region" description="Basic and acidic residues" evidence="9">
    <location>
        <begin position="298"/>
        <end position="307"/>
    </location>
</feature>
<feature type="compositionally biased region" description="Basic and acidic residues" evidence="9">
    <location>
        <begin position="218"/>
        <end position="228"/>
    </location>
</feature>
<feature type="region of interest" description="Disordered" evidence="9">
    <location>
        <begin position="161"/>
        <end position="267"/>
    </location>
</feature>
<dbReference type="GO" id="GO:0016567">
    <property type="term" value="P:protein ubiquitination"/>
    <property type="evidence" value="ECO:0007669"/>
    <property type="project" value="TreeGrafter"/>
</dbReference>
<reference evidence="12" key="1">
    <citation type="journal article" date="2023" name="Mol. Phylogenet. Evol.">
        <title>Genome-scale phylogeny and comparative genomics of the fungal order Sordariales.</title>
        <authorList>
            <person name="Hensen N."/>
            <person name="Bonometti L."/>
            <person name="Westerberg I."/>
            <person name="Brannstrom I.O."/>
            <person name="Guillou S."/>
            <person name="Cros-Aarteil S."/>
            <person name="Calhoun S."/>
            <person name="Haridas S."/>
            <person name="Kuo A."/>
            <person name="Mondo S."/>
            <person name="Pangilinan J."/>
            <person name="Riley R."/>
            <person name="LaButti K."/>
            <person name="Andreopoulos B."/>
            <person name="Lipzen A."/>
            <person name="Chen C."/>
            <person name="Yan M."/>
            <person name="Daum C."/>
            <person name="Ng V."/>
            <person name="Clum A."/>
            <person name="Steindorff A."/>
            <person name="Ohm R.A."/>
            <person name="Martin F."/>
            <person name="Silar P."/>
            <person name="Natvig D.O."/>
            <person name="Lalanne C."/>
            <person name="Gautier V."/>
            <person name="Ament-Velasquez S.L."/>
            <person name="Kruys A."/>
            <person name="Hutchinson M.I."/>
            <person name="Powell A.J."/>
            <person name="Barry K."/>
            <person name="Miller A.N."/>
            <person name="Grigoriev I.V."/>
            <person name="Debuchy R."/>
            <person name="Gladieux P."/>
            <person name="Hiltunen Thoren M."/>
            <person name="Johannesson H."/>
        </authorList>
    </citation>
    <scope>NUCLEOTIDE SEQUENCE</scope>
    <source>
        <strain evidence="12">CBS 508.74</strain>
    </source>
</reference>
<feature type="domain" description="RING-type" evidence="11">
    <location>
        <begin position="23"/>
        <end position="80"/>
    </location>
</feature>
<dbReference type="GO" id="GO:0004842">
    <property type="term" value="F:ubiquitin-protein transferase activity"/>
    <property type="evidence" value="ECO:0007669"/>
    <property type="project" value="TreeGrafter"/>
</dbReference>
<evidence type="ECO:0000256" key="6">
    <source>
        <dbReference type="ARBA" id="ARBA00022843"/>
    </source>
</evidence>
<evidence type="ECO:0000259" key="11">
    <source>
        <dbReference type="PROSITE" id="PS50089"/>
    </source>
</evidence>
<keyword evidence="2 8" id="KW-0728">SH3 domain</keyword>
<dbReference type="GO" id="GO:0006511">
    <property type="term" value="P:ubiquitin-dependent protein catabolic process"/>
    <property type="evidence" value="ECO:0007669"/>
    <property type="project" value="TreeGrafter"/>
</dbReference>
<dbReference type="GO" id="GO:0008270">
    <property type="term" value="F:zinc ion binding"/>
    <property type="evidence" value="ECO:0007669"/>
    <property type="project" value="UniProtKB-KW"/>
</dbReference>
<feature type="compositionally biased region" description="Low complexity" evidence="9">
    <location>
        <begin position="250"/>
        <end position="260"/>
    </location>
</feature>
<evidence type="ECO:0000256" key="8">
    <source>
        <dbReference type="PROSITE-ProRule" id="PRU00192"/>
    </source>
</evidence>
<keyword evidence="3" id="KW-0479">Metal-binding</keyword>
<feature type="region of interest" description="Disordered" evidence="9">
    <location>
        <begin position="696"/>
        <end position="735"/>
    </location>
</feature>
<dbReference type="PANTHER" id="PTHR16079:SF4">
    <property type="entry name" value="E3 UBIQUITIN-PROTEIN LIGASE CHFR"/>
    <property type="match status" value="1"/>
</dbReference>
<comment type="caution">
    <text evidence="12">The sequence shown here is derived from an EMBL/GenBank/DDBJ whole genome shotgun (WGS) entry which is preliminary data.</text>
</comment>
<accession>A0AAN6TJF6</accession>
<dbReference type="AlphaFoldDB" id="A0AAN6TJF6"/>
<proteinExistence type="inferred from homology"/>
<dbReference type="InterPro" id="IPR018957">
    <property type="entry name" value="Znf_C3HC4_RING-type"/>
</dbReference>
<dbReference type="Pfam" id="PF00097">
    <property type="entry name" value="zf-C3HC4"/>
    <property type="match status" value="1"/>
</dbReference>
<feature type="compositionally biased region" description="Acidic residues" evidence="9">
    <location>
        <begin position="286"/>
        <end position="297"/>
    </location>
</feature>
<dbReference type="Gene3D" id="3.30.40.10">
    <property type="entry name" value="Zinc/RING finger domain, C3HC4 (zinc finger)"/>
    <property type="match status" value="1"/>
</dbReference>
<dbReference type="GeneID" id="89936700"/>
<evidence type="ECO:0000256" key="2">
    <source>
        <dbReference type="ARBA" id="ARBA00022443"/>
    </source>
</evidence>
<dbReference type="SMART" id="SM00326">
    <property type="entry name" value="SH3"/>
    <property type="match status" value="1"/>
</dbReference>
<evidence type="ECO:0000313" key="13">
    <source>
        <dbReference type="Proteomes" id="UP001302812"/>
    </source>
</evidence>
<keyword evidence="4 7" id="KW-0863">Zinc-finger</keyword>
<name>A0AAN6TJF6_9PEZI</name>
<evidence type="ECO:0000259" key="10">
    <source>
        <dbReference type="PROSITE" id="PS50002"/>
    </source>
</evidence>
<dbReference type="Proteomes" id="UP001302812">
    <property type="component" value="Unassembled WGS sequence"/>
</dbReference>
<evidence type="ECO:0008006" key="14">
    <source>
        <dbReference type="Google" id="ProtNLM"/>
    </source>
</evidence>